<dbReference type="PROSITE" id="PS51352">
    <property type="entry name" value="THIOREDOXIN_2"/>
    <property type="match status" value="1"/>
</dbReference>
<dbReference type="InterPro" id="IPR050553">
    <property type="entry name" value="Thioredoxin_ResA/DsbE_sf"/>
</dbReference>
<accession>A0A365PMT0</accession>
<comment type="caution">
    <text evidence="6">The sequence shown here is derived from an EMBL/GenBank/DDBJ whole genome shotgun (WGS) entry which is preliminary data.</text>
</comment>
<comment type="subcellular location">
    <subcellularLocation>
        <location evidence="1">Cell envelope</location>
    </subcellularLocation>
</comment>
<feature type="transmembrane region" description="Helical" evidence="4">
    <location>
        <begin position="91"/>
        <end position="106"/>
    </location>
</feature>
<gene>
    <name evidence="6" type="ORF">DC346_02765</name>
</gene>
<keyword evidence="2" id="KW-0201">Cytochrome c-type biogenesis</keyword>
<keyword evidence="4" id="KW-0812">Transmembrane</keyword>
<reference evidence="6 7" key="1">
    <citation type="submission" date="2018-04" db="EMBL/GenBank/DDBJ databases">
        <title>Acinetobacter junii Genome sequencing and assembly.</title>
        <authorList>
            <person name="Su J."/>
            <person name="Rensing C."/>
            <person name="Mazhar H.S."/>
        </authorList>
    </citation>
    <scope>NUCLEOTIDE SEQUENCE [LARGE SCALE GENOMIC DNA]</scope>
    <source>
        <strain evidence="6 7">SC22</strain>
    </source>
</reference>
<dbReference type="GO" id="GO:0015036">
    <property type="term" value="F:disulfide oxidoreductase activity"/>
    <property type="evidence" value="ECO:0007669"/>
    <property type="project" value="UniProtKB-ARBA"/>
</dbReference>
<keyword evidence="3" id="KW-0676">Redox-active center</keyword>
<dbReference type="Pfam" id="PF08534">
    <property type="entry name" value="Redoxin"/>
    <property type="match status" value="1"/>
</dbReference>
<evidence type="ECO:0000256" key="2">
    <source>
        <dbReference type="ARBA" id="ARBA00022748"/>
    </source>
</evidence>
<dbReference type="Gene3D" id="3.40.30.10">
    <property type="entry name" value="Glutaredoxin"/>
    <property type="match status" value="1"/>
</dbReference>
<dbReference type="AlphaFoldDB" id="A0A365PMT0"/>
<dbReference type="SUPFAM" id="SSF52833">
    <property type="entry name" value="Thioredoxin-like"/>
    <property type="match status" value="1"/>
</dbReference>
<dbReference type="PANTHER" id="PTHR42852">
    <property type="entry name" value="THIOL:DISULFIDE INTERCHANGE PROTEIN DSBE"/>
    <property type="match status" value="1"/>
</dbReference>
<dbReference type="GO" id="GO:0008961">
    <property type="term" value="F:phosphatidylglycerol-prolipoprotein diacylglyceryl transferase activity"/>
    <property type="evidence" value="ECO:0007669"/>
    <property type="project" value="InterPro"/>
</dbReference>
<dbReference type="GO" id="GO:0005886">
    <property type="term" value="C:plasma membrane"/>
    <property type="evidence" value="ECO:0007669"/>
    <property type="project" value="InterPro"/>
</dbReference>
<feature type="domain" description="Thioredoxin" evidence="5">
    <location>
        <begin position="137"/>
        <end position="274"/>
    </location>
</feature>
<dbReference type="RefSeq" id="WP_023013329.1">
    <property type="nucleotide sequence ID" value="NZ_CP131471.1"/>
</dbReference>
<keyword evidence="4" id="KW-1133">Transmembrane helix</keyword>
<dbReference type="Pfam" id="PF01790">
    <property type="entry name" value="LGT"/>
    <property type="match status" value="1"/>
</dbReference>
<evidence type="ECO:0000313" key="6">
    <source>
        <dbReference type="EMBL" id="RBA49623.1"/>
    </source>
</evidence>
<dbReference type="InterPro" id="IPR013740">
    <property type="entry name" value="Redoxin"/>
</dbReference>
<dbReference type="GO" id="GO:0042158">
    <property type="term" value="P:lipoprotein biosynthetic process"/>
    <property type="evidence" value="ECO:0007669"/>
    <property type="project" value="InterPro"/>
</dbReference>
<sequence length="278" mass="32240">MISSQALHLGVFILPWSLLILLSGFVGVWFIGKYFKQRHQWSDSTWKCYKDSLWTALWIGLFAARLVFVLIHADLYLAHPIDILKVQDKGFNLYAGIIAGSGWFIWKNRLLKLPALVSSFLLFITIQFVGINLLNHWNAQQHYPDLAFNDPKQQPQSLTQFIGKPTVVNLWASWCPPCHREMPVLYQAQQDYPNVQFVMLNQGETPEAIVSYLHRYQLNFNNVLFDPHGEMPQHMNMYGLPSTLFFNAQGQLVERHLGELSQAMLKQYLRKITYPSNQ</sequence>
<dbReference type="CDD" id="cd02966">
    <property type="entry name" value="TlpA_like_family"/>
    <property type="match status" value="1"/>
</dbReference>
<feature type="transmembrane region" description="Helical" evidence="4">
    <location>
        <begin position="113"/>
        <end position="134"/>
    </location>
</feature>
<dbReference type="EMBL" id="QEWH01000011">
    <property type="protein sequence ID" value="RBA49623.1"/>
    <property type="molecule type" value="Genomic_DNA"/>
</dbReference>
<dbReference type="Proteomes" id="UP000253688">
    <property type="component" value="Unassembled WGS sequence"/>
</dbReference>
<dbReference type="GO" id="GO:0017004">
    <property type="term" value="P:cytochrome complex assembly"/>
    <property type="evidence" value="ECO:0007669"/>
    <property type="project" value="UniProtKB-KW"/>
</dbReference>
<dbReference type="InterPro" id="IPR017937">
    <property type="entry name" value="Thioredoxin_CS"/>
</dbReference>
<dbReference type="PANTHER" id="PTHR42852:SF13">
    <property type="entry name" value="PROTEIN DIPZ"/>
    <property type="match status" value="1"/>
</dbReference>
<dbReference type="PROSITE" id="PS00194">
    <property type="entry name" value="THIOREDOXIN_1"/>
    <property type="match status" value="1"/>
</dbReference>
<organism evidence="6 7">
    <name type="scientific">Acinetobacter junii</name>
    <dbReference type="NCBI Taxonomy" id="40215"/>
    <lineage>
        <taxon>Bacteria</taxon>
        <taxon>Pseudomonadati</taxon>
        <taxon>Pseudomonadota</taxon>
        <taxon>Gammaproteobacteria</taxon>
        <taxon>Moraxellales</taxon>
        <taxon>Moraxellaceae</taxon>
        <taxon>Acinetobacter</taxon>
    </lineage>
</organism>
<feature type="transmembrane region" description="Helical" evidence="4">
    <location>
        <begin position="6"/>
        <end position="31"/>
    </location>
</feature>
<name>A0A365PMT0_ACIJU</name>
<evidence type="ECO:0000259" key="5">
    <source>
        <dbReference type="PROSITE" id="PS51352"/>
    </source>
</evidence>
<dbReference type="InterPro" id="IPR013766">
    <property type="entry name" value="Thioredoxin_domain"/>
</dbReference>
<evidence type="ECO:0000256" key="3">
    <source>
        <dbReference type="ARBA" id="ARBA00023284"/>
    </source>
</evidence>
<dbReference type="InterPro" id="IPR036249">
    <property type="entry name" value="Thioredoxin-like_sf"/>
</dbReference>
<dbReference type="InterPro" id="IPR001640">
    <property type="entry name" value="Lgt"/>
</dbReference>
<proteinExistence type="predicted"/>
<feature type="transmembrane region" description="Helical" evidence="4">
    <location>
        <begin position="52"/>
        <end position="71"/>
    </location>
</feature>
<evidence type="ECO:0000256" key="1">
    <source>
        <dbReference type="ARBA" id="ARBA00004196"/>
    </source>
</evidence>
<keyword evidence="4" id="KW-0472">Membrane</keyword>
<evidence type="ECO:0000313" key="7">
    <source>
        <dbReference type="Proteomes" id="UP000253688"/>
    </source>
</evidence>
<dbReference type="GO" id="GO:0030313">
    <property type="term" value="C:cell envelope"/>
    <property type="evidence" value="ECO:0007669"/>
    <property type="project" value="UniProtKB-SubCell"/>
</dbReference>
<evidence type="ECO:0000256" key="4">
    <source>
        <dbReference type="SAM" id="Phobius"/>
    </source>
</evidence>
<protein>
    <submittedName>
        <fullName evidence="6">TlpA family protein disulfide reductase</fullName>
    </submittedName>
</protein>